<protein>
    <recommendedName>
        <fullName evidence="1">DUF4136 domain-containing protein</fullName>
    </recommendedName>
</protein>
<reference evidence="2 3" key="1">
    <citation type="submission" date="2020-07" db="EMBL/GenBank/DDBJ databases">
        <title>Genomic Encyclopedia of Type Strains, Phase IV (KMG-V): Genome sequencing to study the core and pangenomes of soil and plant-associated prokaryotes.</title>
        <authorList>
            <person name="Whitman W."/>
        </authorList>
    </citation>
    <scope>NUCLEOTIDE SEQUENCE [LARGE SCALE GENOMIC DNA]</scope>
    <source>
        <strain evidence="2 3">SAS40</strain>
    </source>
</reference>
<accession>A0A7Y9LKK3</accession>
<gene>
    <name evidence="2" type="ORF">FHW18_002310</name>
</gene>
<dbReference type="RefSeq" id="WP_257022086.1">
    <property type="nucleotide sequence ID" value="NZ_JACBYR010000001.1"/>
</dbReference>
<keyword evidence="3" id="KW-1185">Reference proteome</keyword>
<dbReference type="Pfam" id="PF13590">
    <property type="entry name" value="DUF4136"/>
    <property type="match status" value="1"/>
</dbReference>
<dbReference type="Proteomes" id="UP000542125">
    <property type="component" value="Unassembled WGS sequence"/>
</dbReference>
<feature type="domain" description="DUF4136" evidence="1">
    <location>
        <begin position="46"/>
        <end position="217"/>
    </location>
</feature>
<comment type="caution">
    <text evidence="2">The sequence shown here is derived from an EMBL/GenBank/DDBJ whole genome shotgun (WGS) entry which is preliminary data.</text>
</comment>
<dbReference type="InterPro" id="IPR025411">
    <property type="entry name" value="DUF4136"/>
</dbReference>
<evidence type="ECO:0000259" key="1">
    <source>
        <dbReference type="Pfam" id="PF13590"/>
    </source>
</evidence>
<dbReference type="EMBL" id="JACBYR010000001">
    <property type="protein sequence ID" value="NYE83039.1"/>
    <property type="molecule type" value="Genomic_DNA"/>
</dbReference>
<dbReference type="AlphaFoldDB" id="A0A7Y9LKK3"/>
<proteinExistence type="predicted"/>
<evidence type="ECO:0000313" key="3">
    <source>
        <dbReference type="Proteomes" id="UP000542125"/>
    </source>
</evidence>
<evidence type="ECO:0000313" key="2">
    <source>
        <dbReference type="EMBL" id="NYE83039.1"/>
    </source>
</evidence>
<organism evidence="2 3">
    <name type="scientific">Pigmentiphaga litoralis</name>
    <dbReference type="NCBI Taxonomy" id="516702"/>
    <lineage>
        <taxon>Bacteria</taxon>
        <taxon>Pseudomonadati</taxon>
        <taxon>Pseudomonadota</taxon>
        <taxon>Betaproteobacteria</taxon>
        <taxon>Burkholderiales</taxon>
        <taxon>Alcaligenaceae</taxon>
        <taxon>Pigmentiphaga</taxon>
    </lineage>
</organism>
<name>A0A7Y9LKK3_9BURK</name>
<sequence>MSMFKCNYSSDTGAALRSLRRGAGWAVKLGAVLVLAGCASTLPARVTTFQQWPADAPGATYKLTPTTEQQDSLEYRQYADLLRTAISPVGIVEAKPGAQARFLITMRYGVEPVQVRVERQYDPFYSPWGPYGYGYGGFGGRRGGGFGFGVPFGGAPYPQTWSSTTMDASRANLKVEIRDAAQNNAKVYESTAVNTGSGGSLPEIMPYLVRAIFDRFPDTNGQVRQVNYELENRR</sequence>